<evidence type="ECO:0000256" key="1">
    <source>
        <dbReference type="SAM" id="Phobius"/>
    </source>
</evidence>
<reference evidence="2 3" key="1">
    <citation type="submission" date="2018-04" db="EMBL/GenBank/DDBJ databases">
        <title>Chryseobacterium oncorhynchi 701B-08T from rainbow trout, and Chryseobacterium viscerum 687B-08T from diseased fish.</title>
        <authorList>
            <person name="Jeong J.-J."/>
            <person name="Lee Y.J."/>
            <person name="Pathiraja D."/>
            <person name="Park B."/>
            <person name="Choi I.-G."/>
            <person name="Kim K.D."/>
        </authorList>
    </citation>
    <scope>NUCLEOTIDE SEQUENCE [LARGE SCALE GENOMIC DNA]</scope>
    <source>
        <strain evidence="2 3">687B-08</strain>
    </source>
</reference>
<keyword evidence="1" id="KW-0812">Transmembrane</keyword>
<gene>
    <name evidence="2" type="ORF">C1634_007555</name>
</gene>
<organism evidence="2 3">
    <name type="scientific">Chryseobacterium viscerum</name>
    <dbReference type="NCBI Taxonomy" id="1037377"/>
    <lineage>
        <taxon>Bacteria</taxon>
        <taxon>Pseudomonadati</taxon>
        <taxon>Bacteroidota</taxon>
        <taxon>Flavobacteriia</taxon>
        <taxon>Flavobacteriales</taxon>
        <taxon>Weeksellaceae</taxon>
        <taxon>Chryseobacterium group</taxon>
        <taxon>Chryseobacterium</taxon>
    </lineage>
</organism>
<feature type="transmembrane region" description="Helical" evidence="1">
    <location>
        <begin position="26"/>
        <end position="49"/>
    </location>
</feature>
<evidence type="ECO:0000313" key="3">
    <source>
        <dbReference type="Proteomes" id="UP000236413"/>
    </source>
</evidence>
<comment type="caution">
    <text evidence="2">The sequence shown here is derived from an EMBL/GenBank/DDBJ whole genome shotgun (WGS) entry which is preliminary data.</text>
</comment>
<evidence type="ECO:0000313" key="2">
    <source>
        <dbReference type="EMBL" id="PWN62625.1"/>
    </source>
</evidence>
<dbReference type="Proteomes" id="UP000236413">
    <property type="component" value="Unassembled WGS sequence"/>
</dbReference>
<sequence length="243" mass="27906">MIKFNFNADVNIKTNGNKVDKKGLKIILMVFGLFFLLVISSIIGFLFFISSSLNSMEQAVDDYNKQVDSVAALPVLKCKIYTDKAIISPMSGKEAAFYFLRVGYVNYNTYKMTKRPSEIYEKFDYSVIAKYPKGAQLSVNSQLYPIDFKLCIADNISGAEHFTQDTYSTNYKTSYYLKNYRPTENHKISLLKDQHPWVNSFLEPYGLTNLLVKEYVFKNGDSVYIKGKIENGRIVPFVEHMIN</sequence>
<dbReference type="AlphaFoldDB" id="A0A316WMN7"/>
<accession>A0A316WMN7</accession>
<dbReference type="RefSeq" id="WP_103235083.1">
    <property type="nucleotide sequence ID" value="NZ_PPEG02000003.1"/>
</dbReference>
<protein>
    <submittedName>
        <fullName evidence="2">Uncharacterized protein</fullName>
    </submittedName>
</protein>
<dbReference type="EMBL" id="PPEG02000003">
    <property type="protein sequence ID" value="PWN62625.1"/>
    <property type="molecule type" value="Genomic_DNA"/>
</dbReference>
<keyword evidence="1" id="KW-1133">Transmembrane helix</keyword>
<proteinExistence type="predicted"/>
<keyword evidence="1" id="KW-0472">Membrane</keyword>
<name>A0A316WMN7_9FLAO</name>